<dbReference type="OrthoDB" id="10068564at2759"/>
<proteinExistence type="predicted"/>
<dbReference type="GO" id="GO:0003964">
    <property type="term" value="F:RNA-directed DNA polymerase activity"/>
    <property type="evidence" value="ECO:0007669"/>
    <property type="project" value="UniProtKB-KW"/>
</dbReference>
<dbReference type="Pfam" id="PF13456">
    <property type="entry name" value="RVT_3"/>
    <property type="match status" value="1"/>
</dbReference>
<dbReference type="InterPro" id="IPR043502">
    <property type="entry name" value="DNA/RNA_pol_sf"/>
</dbReference>
<evidence type="ECO:0000313" key="3">
    <source>
        <dbReference type="Proteomes" id="UP000198211"/>
    </source>
</evidence>
<dbReference type="GO" id="GO:0004523">
    <property type="term" value="F:RNA-DNA hybrid ribonuclease activity"/>
    <property type="evidence" value="ECO:0007669"/>
    <property type="project" value="InterPro"/>
</dbReference>
<keyword evidence="2" id="KW-0548">Nucleotidyltransferase</keyword>
<dbReference type="InterPro" id="IPR036397">
    <property type="entry name" value="RNaseH_sf"/>
</dbReference>
<organism evidence="2 3">
    <name type="scientific">Phytophthora megakarya</name>
    <dbReference type="NCBI Taxonomy" id="4795"/>
    <lineage>
        <taxon>Eukaryota</taxon>
        <taxon>Sar</taxon>
        <taxon>Stramenopiles</taxon>
        <taxon>Oomycota</taxon>
        <taxon>Peronosporomycetes</taxon>
        <taxon>Peronosporales</taxon>
        <taxon>Peronosporaceae</taxon>
        <taxon>Phytophthora</taxon>
    </lineage>
</organism>
<reference evidence="3" key="1">
    <citation type="submission" date="2017-03" db="EMBL/GenBank/DDBJ databases">
        <title>Phytopthora megakarya and P. palmivora, two closely related causual agents of cacao black pod achieved similar genome size and gene model numbers by different mechanisms.</title>
        <authorList>
            <person name="Ali S."/>
            <person name="Shao J."/>
            <person name="Larry D.J."/>
            <person name="Kronmiller B."/>
            <person name="Shen D."/>
            <person name="Strem M.D."/>
            <person name="Melnick R.L."/>
            <person name="Guiltinan M.J."/>
            <person name="Tyler B.M."/>
            <person name="Meinhardt L.W."/>
            <person name="Bailey B.A."/>
        </authorList>
    </citation>
    <scope>NUCLEOTIDE SEQUENCE [LARGE SCALE GENOMIC DNA]</scope>
    <source>
        <strain evidence="3">zdho120</strain>
    </source>
</reference>
<dbReference type="Gene3D" id="3.30.420.10">
    <property type="entry name" value="Ribonuclease H-like superfamily/Ribonuclease H"/>
    <property type="match status" value="1"/>
</dbReference>
<keyword evidence="3" id="KW-1185">Reference proteome</keyword>
<dbReference type="Proteomes" id="UP000198211">
    <property type="component" value="Unassembled WGS sequence"/>
</dbReference>
<dbReference type="SUPFAM" id="SSF56672">
    <property type="entry name" value="DNA/RNA polymerases"/>
    <property type="match status" value="1"/>
</dbReference>
<dbReference type="InterPro" id="IPR043128">
    <property type="entry name" value="Rev_trsase/Diguanyl_cyclase"/>
</dbReference>
<dbReference type="InterPro" id="IPR012337">
    <property type="entry name" value="RNaseH-like_sf"/>
</dbReference>
<feature type="domain" description="RNase H type-1" evidence="1">
    <location>
        <begin position="324"/>
        <end position="409"/>
    </location>
</feature>
<evidence type="ECO:0000259" key="1">
    <source>
        <dbReference type="Pfam" id="PF13456"/>
    </source>
</evidence>
<feature type="non-terminal residue" evidence="2">
    <location>
        <position position="1"/>
    </location>
</feature>
<sequence length="488" mass="54949">LAVLPEIPISTTAKVSIEDLEVGDSESATPEEIEKLRQFIGRKQHLLLDKGNALPPAARGVVSSPIVIIRKSNGVDIRLCIDYKLVNGPTRPMVYPMPLISDLLENLDKALCRMLFGLKKAPQIYQRLVDNALYGFLKISRSGDAGATTDVFQIGIADDPDRESVLGRRSYIDDIMTAAESWDQTCQRVGDLLNACDKWNLSISVAKSFWGIDKVGYLRHRVSFGGLEANPKDLKSLIDLPFPESLRSMQSFRGSLNYYSRFIEDYAIYASMLYELREVEFAELEKRPDLRKIMDQNDPIARDHGSPELQVAEPLHERSGYLESLTVNEAEYNGLILGLDMLGDLDRKRLVICGDSNLVIRQVRGEIGCKALRLTLLKRKALDRLRKWCDHELVHVKRYLNGSADSLASATLQRQIGIEVQGGPEYQDLVTLNRLYEILIPKTENPVVRVAAVTTRASRVRSPAGVMQEDLIREMRVDRIKRAQEEEG</sequence>
<name>A0A225V098_9STRA</name>
<keyword evidence="2" id="KW-0695">RNA-directed DNA polymerase</keyword>
<dbReference type="GO" id="GO:0003676">
    <property type="term" value="F:nucleic acid binding"/>
    <property type="evidence" value="ECO:0007669"/>
    <property type="project" value="InterPro"/>
</dbReference>
<dbReference type="EMBL" id="NBNE01009396">
    <property type="protein sequence ID" value="OWY98448.1"/>
    <property type="molecule type" value="Genomic_DNA"/>
</dbReference>
<dbReference type="Gene3D" id="3.30.70.270">
    <property type="match status" value="2"/>
</dbReference>
<gene>
    <name evidence="2" type="ORF">PHMEG_00030785</name>
</gene>
<evidence type="ECO:0000313" key="2">
    <source>
        <dbReference type="EMBL" id="OWY98448.1"/>
    </source>
</evidence>
<dbReference type="PANTHER" id="PTHR33064:SF37">
    <property type="entry name" value="RIBONUCLEASE H"/>
    <property type="match status" value="1"/>
</dbReference>
<dbReference type="PANTHER" id="PTHR33064">
    <property type="entry name" value="POL PROTEIN"/>
    <property type="match status" value="1"/>
</dbReference>
<dbReference type="InterPro" id="IPR051320">
    <property type="entry name" value="Viral_Replic_Matur_Polypro"/>
</dbReference>
<dbReference type="InterPro" id="IPR002156">
    <property type="entry name" value="RNaseH_domain"/>
</dbReference>
<keyword evidence="2" id="KW-0808">Transferase</keyword>
<accession>A0A225V098</accession>
<dbReference type="AlphaFoldDB" id="A0A225V098"/>
<dbReference type="SUPFAM" id="SSF53098">
    <property type="entry name" value="Ribonuclease H-like"/>
    <property type="match status" value="1"/>
</dbReference>
<protein>
    <submittedName>
        <fullName evidence="2">Reverse transcriptase</fullName>
    </submittedName>
</protein>
<comment type="caution">
    <text evidence="2">The sequence shown here is derived from an EMBL/GenBank/DDBJ whole genome shotgun (WGS) entry which is preliminary data.</text>
</comment>